<gene>
    <name evidence="8" type="ORF">C8A00DRAFT_36152</name>
</gene>
<dbReference type="PROSITE" id="PS51387">
    <property type="entry name" value="FAD_PCMH"/>
    <property type="match status" value="1"/>
</dbReference>
<keyword evidence="5" id="KW-0560">Oxidoreductase</keyword>
<keyword evidence="6" id="KW-0732">Signal</keyword>
<dbReference type="SUPFAM" id="SSF56176">
    <property type="entry name" value="FAD-binding/transporter-associated domain-like"/>
    <property type="match status" value="1"/>
</dbReference>
<evidence type="ECO:0000256" key="6">
    <source>
        <dbReference type="SAM" id="SignalP"/>
    </source>
</evidence>
<evidence type="ECO:0000313" key="9">
    <source>
        <dbReference type="Proteomes" id="UP001302745"/>
    </source>
</evidence>
<feature type="chain" id="PRO_5042947243" evidence="6">
    <location>
        <begin position="20"/>
        <end position="512"/>
    </location>
</feature>
<dbReference type="GO" id="GO:0016491">
    <property type="term" value="F:oxidoreductase activity"/>
    <property type="evidence" value="ECO:0007669"/>
    <property type="project" value="UniProtKB-KW"/>
</dbReference>
<proteinExistence type="inferred from homology"/>
<reference evidence="8" key="2">
    <citation type="submission" date="2023-05" db="EMBL/GenBank/DDBJ databases">
        <authorList>
            <consortium name="Lawrence Berkeley National Laboratory"/>
            <person name="Steindorff A."/>
            <person name="Hensen N."/>
            <person name="Bonometti L."/>
            <person name="Westerberg I."/>
            <person name="Brannstrom I.O."/>
            <person name="Guillou S."/>
            <person name="Cros-Aarteil S."/>
            <person name="Calhoun S."/>
            <person name="Haridas S."/>
            <person name="Kuo A."/>
            <person name="Mondo S."/>
            <person name="Pangilinan J."/>
            <person name="Riley R."/>
            <person name="Labutti K."/>
            <person name="Andreopoulos B."/>
            <person name="Lipzen A."/>
            <person name="Chen C."/>
            <person name="Yanf M."/>
            <person name="Daum C."/>
            <person name="Ng V."/>
            <person name="Clum A."/>
            <person name="Ohm R."/>
            <person name="Martin F."/>
            <person name="Silar P."/>
            <person name="Natvig D."/>
            <person name="Lalanne C."/>
            <person name="Gautier V."/>
            <person name="Ament-Velasquez S.L."/>
            <person name="Kruys A."/>
            <person name="Hutchinson M.I."/>
            <person name="Powell A.J."/>
            <person name="Barry K."/>
            <person name="Miller A.N."/>
            <person name="Grigoriev I.V."/>
            <person name="Debuchy R."/>
            <person name="Gladieux P."/>
            <person name="Thoren M.H."/>
            <person name="Johannesson H."/>
        </authorList>
    </citation>
    <scope>NUCLEOTIDE SEQUENCE</scope>
    <source>
        <strain evidence="8">CBS 538.74</strain>
    </source>
</reference>
<reference evidence="8" key="1">
    <citation type="journal article" date="2023" name="Mol. Phylogenet. Evol.">
        <title>Genome-scale phylogeny and comparative genomics of the fungal order Sordariales.</title>
        <authorList>
            <person name="Hensen N."/>
            <person name="Bonometti L."/>
            <person name="Westerberg I."/>
            <person name="Brannstrom I.O."/>
            <person name="Guillou S."/>
            <person name="Cros-Aarteil S."/>
            <person name="Calhoun S."/>
            <person name="Haridas S."/>
            <person name="Kuo A."/>
            <person name="Mondo S."/>
            <person name="Pangilinan J."/>
            <person name="Riley R."/>
            <person name="LaButti K."/>
            <person name="Andreopoulos B."/>
            <person name="Lipzen A."/>
            <person name="Chen C."/>
            <person name="Yan M."/>
            <person name="Daum C."/>
            <person name="Ng V."/>
            <person name="Clum A."/>
            <person name="Steindorff A."/>
            <person name="Ohm R.A."/>
            <person name="Martin F."/>
            <person name="Silar P."/>
            <person name="Natvig D.O."/>
            <person name="Lalanne C."/>
            <person name="Gautier V."/>
            <person name="Ament-Velasquez S.L."/>
            <person name="Kruys A."/>
            <person name="Hutchinson M.I."/>
            <person name="Powell A.J."/>
            <person name="Barry K."/>
            <person name="Miller A.N."/>
            <person name="Grigoriev I.V."/>
            <person name="Debuchy R."/>
            <person name="Gladieux P."/>
            <person name="Hiltunen Thoren M."/>
            <person name="Johannesson H."/>
        </authorList>
    </citation>
    <scope>NUCLEOTIDE SEQUENCE</scope>
    <source>
        <strain evidence="8">CBS 538.74</strain>
    </source>
</reference>
<keyword evidence="9" id="KW-1185">Reference proteome</keyword>
<dbReference type="Gene3D" id="3.40.462.20">
    <property type="match status" value="1"/>
</dbReference>
<dbReference type="InterPro" id="IPR036318">
    <property type="entry name" value="FAD-bd_PCMH-like_sf"/>
</dbReference>
<dbReference type="Proteomes" id="UP001302745">
    <property type="component" value="Unassembled WGS sequence"/>
</dbReference>
<dbReference type="PANTHER" id="PTHR42973:SF39">
    <property type="entry name" value="FAD-BINDING PCMH-TYPE DOMAIN-CONTAINING PROTEIN"/>
    <property type="match status" value="1"/>
</dbReference>
<keyword evidence="3" id="KW-0285">Flavoprotein</keyword>
<dbReference type="Pfam" id="PF01565">
    <property type="entry name" value="FAD_binding_4"/>
    <property type="match status" value="1"/>
</dbReference>
<accession>A0AAN6VH86</accession>
<comment type="cofactor">
    <cofactor evidence="1">
        <name>FAD</name>
        <dbReference type="ChEBI" id="CHEBI:57692"/>
    </cofactor>
</comment>
<dbReference type="AlphaFoldDB" id="A0AAN6VH86"/>
<dbReference type="Pfam" id="PF08031">
    <property type="entry name" value="BBE"/>
    <property type="match status" value="1"/>
</dbReference>
<dbReference type="InterPro" id="IPR050416">
    <property type="entry name" value="FAD-linked_Oxidoreductase"/>
</dbReference>
<feature type="signal peptide" evidence="6">
    <location>
        <begin position="1"/>
        <end position="19"/>
    </location>
</feature>
<evidence type="ECO:0000256" key="3">
    <source>
        <dbReference type="ARBA" id="ARBA00022630"/>
    </source>
</evidence>
<dbReference type="InterPro" id="IPR016169">
    <property type="entry name" value="FAD-bd_PCMH_sub2"/>
</dbReference>
<evidence type="ECO:0000256" key="5">
    <source>
        <dbReference type="ARBA" id="ARBA00023002"/>
    </source>
</evidence>
<dbReference type="InterPro" id="IPR016166">
    <property type="entry name" value="FAD-bd_PCMH"/>
</dbReference>
<feature type="domain" description="FAD-binding PCMH-type" evidence="7">
    <location>
        <begin position="62"/>
        <end position="236"/>
    </location>
</feature>
<comment type="caution">
    <text evidence="8">The sequence shown here is derived from an EMBL/GenBank/DDBJ whole genome shotgun (WGS) entry which is preliminary data.</text>
</comment>
<keyword evidence="4" id="KW-0274">FAD</keyword>
<evidence type="ECO:0000313" key="8">
    <source>
        <dbReference type="EMBL" id="KAK4151212.1"/>
    </source>
</evidence>
<comment type="similarity">
    <text evidence="2">Belongs to the oxygen-dependent FAD-linked oxidoreductase family.</text>
</comment>
<dbReference type="EMBL" id="MU857027">
    <property type="protein sequence ID" value="KAK4151212.1"/>
    <property type="molecule type" value="Genomic_DNA"/>
</dbReference>
<dbReference type="InterPro" id="IPR012951">
    <property type="entry name" value="BBE"/>
</dbReference>
<organism evidence="8 9">
    <name type="scientific">Chaetomidium leptoderma</name>
    <dbReference type="NCBI Taxonomy" id="669021"/>
    <lineage>
        <taxon>Eukaryota</taxon>
        <taxon>Fungi</taxon>
        <taxon>Dikarya</taxon>
        <taxon>Ascomycota</taxon>
        <taxon>Pezizomycotina</taxon>
        <taxon>Sordariomycetes</taxon>
        <taxon>Sordariomycetidae</taxon>
        <taxon>Sordariales</taxon>
        <taxon>Chaetomiaceae</taxon>
        <taxon>Chaetomidium</taxon>
    </lineage>
</organism>
<evidence type="ECO:0000256" key="4">
    <source>
        <dbReference type="ARBA" id="ARBA00022827"/>
    </source>
</evidence>
<dbReference type="GO" id="GO:0071949">
    <property type="term" value="F:FAD binding"/>
    <property type="evidence" value="ECO:0007669"/>
    <property type="project" value="InterPro"/>
</dbReference>
<name>A0AAN6VH86_9PEZI</name>
<evidence type="ECO:0000259" key="7">
    <source>
        <dbReference type="PROSITE" id="PS51387"/>
    </source>
</evidence>
<protein>
    <submittedName>
        <fullName evidence="8">Reticuline oxidase</fullName>
    </submittedName>
</protein>
<dbReference type="Gene3D" id="3.30.465.10">
    <property type="match status" value="1"/>
</dbReference>
<evidence type="ECO:0000256" key="2">
    <source>
        <dbReference type="ARBA" id="ARBA00005466"/>
    </source>
</evidence>
<sequence length="512" mass="54859">MMHISLFLLVATLASSVFGKTQGGCGCFNRALEKCLAANHVPFKVRCDSDWADYNKTFNSRLQFTPAAVVLPNNPKHVSAAVVCAGKNGVKVQAKSGGHSYGSYSTGGIDGQVMIDLRNFNETALSPKGTGVAVVGGGVRLGPMAKAVHAQGNRAISHGECPSVGIGGHATHGGWGYTSRAWGLSLDHVVEMQVVLANGTQTRASPHSNPDLYWAMRGAADSIGIATSFSMRTQPAPEEVINFTYEFRTVLESVEQAVRAFTWLQNYISNSTAVDRRLSFALQTDVAMDPVTRAVTKTFLVHGTFLGGLAEYTASIEPEMLRGLPAATGRDVTSHDYLGSLAKLSPDGTLDGGPSYANFFANSVTIDNPGINEEALTDYFTYMLAGAPPPVPYVSSMELWGGADGQIDLAAKKAPSFAAFPHRNVFWTAHNRAQYPPQIPLPDEAIAYLNGLRHAILQRLDVGSAAYPALLDASLTREEAHAVYYGDAVMERLRRVKAVYDPGNVFSNPQSV</sequence>
<evidence type="ECO:0000256" key="1">
    <source>
        <dbReference type="ARBA" id="ARBA00001974"/>
    </source>
</evidence>
<dbReference type="PANTHER" id="PTHR42973">
    <property type="entry name" value="BINDING OXIDOREDUCTASE, PUTATIVE (AFU_ORTHOLOGUE AFUA_1G17690)-RELATED"/>
    <property type="match status" value="1"/>
</dbReference>
<dbReference type="InterPro" id="IPR006094">
    <property type="entry name" value="Oxid_FAD_bind_N"/>
</dbReference>